<proteinExistence type="predicted"/>
<dbReference type="OrthoDB" id="21470at2759"/>
<dbReference type="GO" id="GO:0008270">
    <property type="term" value="F:zinc ion binding"/>
    <property type="evidence" value="ECO:0007669"/>
    <property type="project" value="UniProtKB-KW"/>
</dbReference>
<feature type="domain" description="CCHC-type" evidence="4">
    <location>
        <begin position="178"/>
        <end position="193"/>
    </location>
</feature>
<dbReference type="AlphaFoldDB" id="A0A3L6SYH5"/>
<keyword evidence="1" id="KW-0862">Zinc</keyword>
<evidence type="ECO:0000313" key="6">
    <source>
        <dbReference type="Proteomes" id="UP000275267"/>
    </source>
</evidence>
<protein>
    <submittedName>
        <fullName evidence="5">Ruda gag-pol polyprotein</fullName>
    </submittedName>
</protein>
<dbReference type="GO" id="GO:0003676">
    <property type="term" value="F:nucleic acid binding"/>
    <property type="evidence" value="ECO:0007669"/>
    <property type="project" value="InterPro"/>
</dbReference>
<evidence type="ECO:0000259" key="4">
    <source>
        <dbReference type="PROSITE" id="PS50158"/>
    </source>
</evidence>
<dbReference type="EMBL" id="PQIB02000003">
    <property type="protein sequence ID" value="RLN29387.1"/>
    <property type="molecule type" value="Genomic_DNA"/>
</dbReference>
<dbReference type="SMART" id="SM00343">
    <property type="entry name" value="ZnF_C2HC"/>
    <property type="match status" value="1"/>
</dbReference>
<sequence length="277" mass="31768">MCFMAKGMSEGDVSDDESDSPSFEELLDLIHEQQGVMKRQAKEIKQLNALLCKFKLLSKDHEELKLKIESIKNETNDSLKMEQSIPCAIPIFKVYASTSCIDLVDEFCSNPCNEKCIEKVVVQTCDDLIAKENDELKQEVEELMRDLARLKGKNIVQPSQDNREDMVKKLEKGVTVTCFNCHQEGHKSYKCPQPKKKLPDEKNKKNATIKSCLIYTKPNRKNKNKSTTYVIKKKSNGKVVAHKVGKKDWSWNRSIWVPKDVITNMKGPQMVWVPKKT</sequence>
<name>A0A3L6SYH5_PANMI</name>
<gene>
    <name evidence="5" type="ORF">C2845_PM05G06980</name>
</gene>
<organism evidence="5 6">
    <name type="scientific">Panicum miliaceum</name>
    <name type="common">Proso millet</name>
    <name type="synonym">Broomcorn millet</name>
    <dbReference type="NCBI Taxonomy" id="4540"/>
    <lineage>
        <taxon>Eukaryota</taxon>
        <taxon>Viridiplantae</taxon>
        <taxon>Streptophyta</taxon>
        <taxon>Embryophyta</taxon>
        <taxon>Tracheophyta</taxon>
        <taxon>Spermatophyta</taxon>
        <taxon>Magnoliopsida</taxon>
        <taxon>Liliopsida</taxon>
        <taxon>Poales</taxon>
        <taxon>Poaceae</taxon>
        <taxon>PACMAD clade</taxon>
        <taxon>Panicoideae</taxon>
        <taxon>Panicodae</taxon>
        <taxon>Paniceae</taxon>
        <taxon>Panicinae</taxon>
        <taxon>Panicum</taxon>
        <taxon>Panicum sect. Panicum</taxon>
    </lineage>
</organism>
<reference evidence="6" key="1">
    <citation type="journal article" date="2019" name="Nat. Commun.">
        <title>The genome of broomcorn millet.</title>
        <authorList>
            <person name="Zou C."/>
            <person name="Miki D."/>
            <person name="Li D."/>
            <person name="Tang Q."/>
            <person name="Xiao L."/>
            <person name="Rajput S."/>
            <person name="Deng P."/>
            <person name="Jia W."/>
            <person name="Huang R."/>
            <person name="Zhang M."/>
            <person name="Sun Y."/>
            <person name="Hu J."/>
            <person name="Fu X."/>
            <person name="Schnable P.S."/>
            <person name="Li F."/>
            <person name="Zhang H."/>
            <person name="Feng B."/>
            <person name="Zhu X."/>
            <person name="Liu R."/>
            <person name="Schnable J.C."/>
            <person name="Zhu J.-K."/>
            <person name="Zhang H."/>
        </authorList>
    </citation>
    <scope>NUCLEOTIDE SEQUENCE [LARGE SCALE GENOMIC DNA]</scope>
</reference>
<dbReference type="Gene3D" id="4.10.60.10">
    <property type="entry name" value="Zinc finger, CCHC-type"/>
    <property type="match status" value="1"/>
</dbReference>
<dbReference type="SUPFAM" id="SSF57756">
    <property type="entry name" value="Retrovirus zinc finger-like domains"/>
    <property type="match status" value="1"/>
</dbReference>
<feature type="region of interest" description="Disordered" evidence="3">
    <location>
        <begin position="1"/>
        <end position="20"/>
    </location>
</feature>
<dbReference type="Proteomes" id="UP000275267">
    <property type="component" value="Unassembled WGS sequence"/>
</dbReference>
<keyword evidence="6" id="KW-1185">Reference proteome</keyword>
<keyword evidence="1" id="KW-0479">Metal-binding</keyword>
<comment type="caution">
    <text evidence="5">The sequence shown here is derived from an EMBL/GenBank/DDBJ whole genome shotgun (WGS) entry which is preliminary data.</text>
</comment>
<dbReference type="PROSITE" id="PS50158">
    <property type="entry name" value="ZF_CCHC"/>
    <property type="match status" value="1"/>
</dbReference>
<dbReference type="InterPro" id="IPR036875">
    <property type="entry name" value="Znf_CCHC_sf"/>
</dbReference>
<evidence type="ECO:0000256" key="2">
    <source>
        <dbReference type="SAM" id="Coils"/>
    </source>
</evidence>
<feature type="coiled-coil region" evidence="2">
    <location>
        <begin position="126"/>
        <end position="153"/>
    </location>
</feature>
<keyword evidence="2" id="KW-0175">Coiled coil</keyword>
<evidence type="ECO:0000256" key="3">
    <source>
        <dbReference type="SAM" id="MobiDB-lite"/>
    </source>
</evidence>
<keyword evidence="1" id="KW-0863">Zinc-finger</keyword>
<evidence type="ECO:0000256" key="1">
    <source>
        <dbReference type="PROSITE-ProRule" id="PRU00047"/>
    </source>
</evidence>
<accession>A0A3L6SYH5</accession>
<evidence type="ECO:0000313" key="5">
    <source>
        <dbReference type="EMBL" id="RLN29387.1"/>
    </source>
</evidence>
<dbReference type="InterPro" id="IPR001878">
    <property type="entry name" value="Znf_CCHC"/>
</dbReference>